<evidence type="ECO:0000259" key="10">
    <source>
        <dbReference type="PROSITE" id="PS50026"/>
    </source>
</evidence>
<accession>A0A8B8A0A3</accession>
<keyword evidence="9" id="KW-0472">Membrane</keyword>
<gene>
    <name evidence="13 14" type="primary">LOC110989983</name>
</gene>
<sequence>MPQLPVCGVWSVVCGFFVTITTSTFGPAKAGDFAIIADIYNGTIAAGSMGKALADLTPVPLRGVMQPVAVDYDPVEQMVYWSDLNTFPTAKISRAHLNGTSQMTLVDQLRLPDGLALDVDARIIYWTDGILGQIGRTRMDGTGVKETVVTGIDQPRTIITDHGNGYIFWTDWGNASKIERADLDGSNRIAIVTGNLIWPNGVTKDGNILYWCDASLDKIEKSDLSGNNRELVIDLTQYQGIHPFDLAVNEGYIYWTDWGYSNLLRMAVGGRGVQRFGPLVFQRSGGLHIQEEPNYCESSPCLNGGTCVDVINGFSCECPPGYLGRICYENPCGSSPCANGGTCTSGPTGRLNCMCSSGYNGQTCSNVVHCILNLSEHLMVVSGQRAVYLPGDSVEYNCPDGYQLVGSAVRFCRSDFSWSGQPAVCIPEVSGCQPPATFGHVTLVESDQASFQAGQEATFICDNDYLVEGSGDHSATRVCRADGTWSGDQVVCSPAGTPPEKSYAGAIAGGVGSGILLILFLFVVLVLIKRRKTQGDGVRVVQPPDVSNLIGVDKTFQRQAPPQSNIFHIYEEPNFGQNMQPTNQPPQNNNQPHTYLEVI</sequence>
<keyword evidence="3" id="KW-0677">Repeat</keyword>
<reference evidence="13 14" key="1">
    <citation type="submission" date="2025-04" db="UniProtKB">
        <authorList>
            <consortium name="RefSeq"/>
        </authorList>
    </citation>
    <scope>IDENTIFICATION</scope>
</reference>
<dbReference type="AlphaFoldDB" id="A0A8B8A0A3"/>
<dbReference type="FunFam" id="2.10.25.10:FF:000143">
    <property type="entry name" value="Protein crumbs 1"/>
    <property type="match status" value="1"/>
</dbReference>
<dbReference type="RefSeq" id="XP_022110415.1">
    <property type="nucleotide sequence ID" value="XM_022254723.1"/>
</dbReference>
<dbReference type="Proteomes" id="UP000694845">
    <property type="component" value="Unplaced"/>
</dbReference>
<dbReference type="PANTHER" id="PTHR46513">
    <property type="entry name" value="VITELLOGENIN RECEPTOR-LIKE PROTEIN-RELATED-RELATED"/>
    <property type="match status" value="1"/>
</dbReference>
<dbReference type="PROSITE" id="PS01186">
    <property type="entry name" value="EGF_2"/>
    <property type="match status" value="2"/>
</dbReference>
<keyword evidence="7" id="KW-0768">Sushi</keyword>
<evidence type="ECO:0000256" key="5">
    <source>
        <dbReference type="ARBA" id="ARBA00023180"/>
    </source>
</evidence>
<dbReference type="PANTHER" id="PTHR46513:SF44">
    <property type="entry name" value="LDL RECEPTOR RELATED PROTEIN 4"/>
    <property type="match status" value="1"/>
</dbReference>
<dbReference type="InterPro" id="IPR000436">
    <property type="entry name" value="Sushi_SCR_CCP_dom"/>
</dbReference>
<dbReference type="SMART" id="SM00135">
    <property type="entry name" value="LY"/>
    <property type="match status" value="5"/>
</dbReference>
<dbReference type="OMA" id="ICYENPC"/>
<organism evidence="12 14">
    <name type="scientific">Acanthaster planci</name>
    <name type="common">Crown-of-thorns starfish</name>
    <dbReference type="NCBI Taxonomy" id="133434"/>
    <lineage>
        <taxon>Eukaryota</taxon>
        <taxon>Metazoa</taxon>
        <taxon>Echinodermata</taxon>
        <taxon>Eleutherozoa</taxon>
        <taxon>Asterozoa</taxon>
        <taxon>Asteroidea</taxon>
        <taxon>Valvatacea</taxon>
        <taxon>Valvatida</taxon>
        <taxon>Acanthasteridae</taxon>
        <taxon>Acanthaster</taxon>
    </lineage>
</organism>
<evidence type="ECO:0000313" key="12">
    <source>
        <dbReference type="Proteomes" id="UP000694845"/>
    </source>
</evidence>
<feature type="repeat" description="LDL-receptor class B" evidence="8">
    <location>
        <begin position="77"/>
        <end position="121"/>
    </location>
</feature>
<dbReference type="PROSITE" id="PS00010">
    <property type="entry name" value="ASX_HYDROXYL"/>
    <property type="match status" value="1"/>
</dbReference>
<feature type="disulfide bond" evidence="6">
    <location>
        <begin position="318"/>
        <end position="327"/>
    </location>
</feature>
<feature type="disulfide bond" evidence="6">
    <location>
        <begin position="355"/>
        <end position="364"/>
    </location>
</feature>
<evidence type="ECO:0000256" key="4">
    <source>
        <dbReference type="ARBA" id="ARBA00023157"/>
    </source>
</evidence>
<evidence type="ECO:0000256" key="1">
    <source>
        <dbReference type="ARBA" id="ARBA00022536"/>
    </source>
</evidence>
<dbReference type="SUPFAM" id="SSF57196">
    <property type="entry name" value="EGF/Laminin"/>
    <property type="match status" value="2"/>
</dbReference>
<dbReference type="InterPro" id="IPR013032">
    <property type="entry name" value="EGF-like_CS"/>
</dbReference>
<comment type="caution">
    <text evidence="6">Lacks conserved residue(s) required for the propagation of feature annotation.</text>
</comment>
<dbReference type="CDD" id="cd00033">
    <property type="entry name" value="CCP"/>
    <property type="match status" value="2"/>
</dbReference>
<proteinExistence type="predicted"/>
<dbReference type="OrthoDB" id="9990982at2759"/>
<feature type="domain" description="EGF-like" evidence="10">
    <location>
        <begin position="292"/>
        <end position="328"/>
    </location>
</feature>
<keyword evidence="2" id="KW-0732">Signal</keyword>
<feature type="domain" description="EGF-like" evidence="10">
    <location>
        <begin position="329"/>
        <end position="365"/>
    </location>
</feature>
<evidence type="ECO:0000256" key="3">
    <source>
        <dbReference type="ARBA" id="ARBA00022737"/>
    </source>
</evidence>
<dbReference type="SUPFAM" id="SSF57535">
    <property type="entry name" value="Complement control module/SCR domain"/>
    <property type="match status" value="2"/>
</dbReference>
<dbReference type="InterPro" id="IPR035976">
    <property type="entry name" value="Sushi/SCR/CCP_sf"/>
</dbReference>
<dbReference type="InterPro" id="IPR011042">
    <property type="entry name" value="6-blade_b-propeller_TolB-like"/>
</dbReference>
<evidence type="ECO:0000313" key="13">
    <source>
        <dbReference type="RefSeq" id="XP_022110414.1"/>
    </source>
</evidence>
<evidence type="ECO:0000256" key="6">
    <source>
        <dbReference type="PROSITE-ProRule" id="PRU00076"/>
    </source>
</evidence>
<dbReference type="KEGG" id="aplc:110989983"/>
<dbReference type="Pfam" id="PF12661">
    <property type="entry name" value="hEGF"/>
    <property type="match status" value="1"/>
</dbReference>
<dbReference type="PROSITE" id="PS50923">
    <property type="entry name" value="SUSHI"/>
    <property type="match status" value="2"/>
</dbReference>
<evidence type="ECO:0000256" key="7">
    <source>
        <dbReference type="PROSITE-ProRule" id="PRU00302"/>
    </source>
</evidence>
<dbReference type="SMART" id="SM00179">
    <property type="entry name" value="EGF_CA"/>
    <property type="match status" value="1"/>
</dbReference>
<keyword evidence="5" id="KW-0325">Glycoprotein</keyword>
<evidence type="ECO:0000256" key="8">
    <source>
        <dbReference type="PROSITE-ProRule" id="PRU00461"/>
    </source>
</evidence>
<protein>
    <submittedName>
        <fullName evidence="13 14">Low-density lipoprotein receptor-related protein 2-like isoform X1</fullName>
    </submittedName>
</protein>
<keyword evidence="1 6" id="KW-0245">EGF-like domain</keyword>
<keyword evidence="4 6" id="KW-1015">Disulfide bond</keyword>
<dbReference type="SMART" id="SM00032">
    <property type="entry name" value="CCP"/>
    <property type="match status" value="2"/>
</dbReference>
<keyword evidence="9" id="KW-1133">Transmembrane helix</keyword>
<dbReference type="Gene3D" id="2.10.25.10">
    <property type="entry name" value="Laminin"/>
    <property type="match status" value="2"/>
</dbReference>
<dbReference type="InterPro" id="IPR001881">
    <property type="entry name" value="EGF-like_Ca-bd_dom"/>
</dbReference>
<feature type="domain" description="Sushi" evidence="11">
    <location>
        <begin position="362"/>
        <end position="427"/>
    </location>
</feature>
<dbReference type="PRINTS" id="PR00010">
    <property type="entry name" value="EGFBLOOD"/>
</dbReference>
<feature type="repeat" description="LDL-receptor class B" evidence="8">
    <location>
        <begin position="122"/>
        <end position="164"/>
    </location>
</feature>
<dbReference type="GO" id="GO:0005509">
    <property type="term" value="F:calcium ion binding"/>
    <property type="evidence" value="ECO:0007669"/>
    <property type="project" value="InterPro"/>
</dbReference>
<dbReference type="PROSITE" id="PS50026">
    <property type="entry name" value="EGF_3"/>
    <property type="match status" value="2"/>
</dbReference>
<dbReference type="SMART" id="SM00181">
    <property type="entry name" value="EGF"/>
    <property type="match status" value="2"/>
</dbReference>
<dbReference type="InterPro" id="IPR050778">
    <property type="entry name" value="Cueball_EGF_LRP_Nidogen"/>
</dbReference>
<name>A0A8B8A0A3_ACAPL</name>
<dbReference type="SUPFAM" id="SSF63825">
    <property type="entry name" value="YWTD domain"/>
    <property type="match status" value="1"/>
</dbReference>
<dbReference type="FunFam" id="2.120.10.30:FF:000241">
    <property type="entry name" value="Low-density lipoprotein receptor-related protein 6"/>
    <property type="match status" value="1"/>
</dbReference>
<dbReference type="Gene3D" id="2.120.10.30">
    <property type="entry name" value="TolB, C-terminal domain"/>
    <property type="match status" value="1"/>
</dbReference>
<dbReference type="InterPro" id="IPR000152">
    <property type="entry name" value="EGF-type_Asp/Asn_hydroxyl_site"/>
</dbReference>
<evidence type="ECO:0000259" key="11">
    <source>
        <dbReference type="PROSITE" id="PS50923"/>
    </source>
</evidence>
<dbReference type="PROSITE" id="PS00022">
    <property type="entry name" value="EGF_1"/>
    <property type="match status" value="2"/>
</dbReference>
<keyword evidence="9" id="KW-0812">Transmembrane</keyword>
<feature type="disulfide bond" evidence="7">
    <location>
        <begin position="398"/>
        <end position="425"/>
    </location>
</feature>
<evidence type="ECO:0000313" key="14">
    <source>
        <dbReference type="RefSeq" id="XP_022110415.1"/>
    </source>
</evidence>
<dbReference type="InterPro" id="IPR000742">
    <property type="entry name" value="EGF"/>
</dbReference>
<dbReference type="RefSeq" id="XP_022110414.1">
    <property type="nucleotide sequence ID" value="XM_022254722.1"/>
</dbReference>
<dbReference type="Pfam" id="PF00058">
    <property type="entry name" value="Ldl_recept_b"/>
    <property type="match status" value="2"/>
</dbReference>
<dbReference type="CDD" id="cd00054">
    <property type="entry name" value="EGF_CA"/>
    <property type="match status" value="2"/>
</dbReference>
<feature type="transmembrane region" description="Helical" evidence="9">
    <location>
        <begin position="503"/>
        <end position="528"/>
    </location>
</feature>
<evidence type="ECO:0000256" key="9">
    <source>
        <dbReference type="SAM" id="Phobius"/>
    </source>
</evidence>
<keyword evidence="12" id="KW-1185">Reference proteome</keyword>
<dbReference type="Gene3D" id="2.10.70.10">
    <property type="entry name" value="Complement Module, domain 1"/>
    <property type="match status" value="2"/>
</dbReference>
<dbReference type="InterPro" id="IPR000033">
    <property type="entry name" value="LDLR_classB_rpt"/>
</dbReference>
<dbReference type="GeneID" id="110989983"/>
<dbReference type="PROSITE" id="PS51120">
    <property type="entry name" value="LDLRB"/>
    <property type="match status" value="3"/>
</dbReference>
<evidence type="ECO:0000256" key="2">
    <source>
        <dbReference type="ARBA" id="ARBA00022729"/>
    </source>
</evidence>
<dbReference type="Pfam" id="PF00084">
    <property type="entry name" value="Sushi"/>
    <property type="match status" value="2"/>
</dbReference>
<feature type="repeat" description="LDL-receptor class B" evidence="8">
    <location>
        <begin position="165"/>
        <end position="208"/>
    </location>
</feature>
<feature type="domain" description="Sushi" evidence="11">
    <location>
        <begin position="430"/>
        <end position="494"/>
    </location>
</feature>